<accession>A0A179B0R7</accession>
<dbReference type="AlphaFoldDB" id="A0A179B0R7"/>
<dbReference type="Proteomes" id="UP000078368">
    <property type="component" value="Unassembled WGS sequence"/>
</dbReference>
<keyword evidence="4" id="KW-1185">Reference proteome</keyword>
<name>A0A179B0R7_9ACTO</name>
<evidence type="ECO:0000313" key="3">
    <source>
        <dbReference type="EMBL" id="OAP85306.1"/>
    </source>
</evidence>
<gene>
    <name evidence="3" type="ORF">A4H34_09380</name>
</gene>
<protein>
    <recommendedName>
        <fullName evidence="5">DUF3040 domain-containing protein</fullName>
    </recommendedName>
</protein>
<comment type="caution">
    <text evidence="3">The sequence shown here is derived from an EMBL/GenBank/DDBJ whole genome shotgun (WGS) entry which is preliminary data.</text>
</comment>
<reference evidence="3 4" key="1">
    <citation type="submission" date="2016-04" db="EMBL/GenBank/DDBJ databases">
        <title>Peptidophaga gingivicola gen. nov., sp. nov., isolated from human subgingival plaque.</title>
        <authorList>
            <person name="Beall C.J."/>
            <person name="Mokrzan E.M."/>
            <person name="Griffen A.L."/>
            <person name="Leys E.J."/>
        </authorList>
    </citation>
    <scope>NUCLEOTIDE SEQUENCE [LARGE SCALE GENOMIC DNA]</scope>
    <source>
        <strain evidence="3 4">BA112</strain>
    </source>
</reference>
<dbReference type="Pfam" id="PF11239">
    <property type="entry name" value="DUF3040"/>
    <property type="match status" value="1"/>
</dbReference>
<sequence length="134" mass="15048">MALSEYERKMLEELEAQLSDEDPGFADTLKPKPSPKAAARQVSIRHLVLGLLVVFGGIAVLTLGVSAEMEIVGLLGIVVMFLGTWYMTTGIKSFPIEKAENDDPGPKRPKTPRSSRFQDFMAKQAEEWEKRRRR</sequence>
<evidence type="ECO:0000256" key="2">
    <source>
        <dbReference type="SAM" id="Phobius"/>
    </source>
</evidence>
<feature type="transmembrane region" description="Helical" evidence="2">
    <location>
        <begin position="46"/>
        <end position="65"/>
    </location>
</feature>
<dbReference type="EMBL" id="LVZK01000003">
    <property type="protein sequence ID" value="OAP85306.1"/>
    <property type="molecule type" value="Genomic_DNA"/>
</dbReference>
<dbReference type="InterPro" id="IPR021401">
    <property type="entry name" value="DUF3040"/>
</dbReference>
<evidence type="ECO:0008006" key="5">
    <source>
        <dbReference type="Google" id="ProtNLM"/>
    </source>
</evidence>
<dbReference type="STRING" id="1823756.A4H34_09380"/>
<dbReference type="OrthoDB" id="5244024at2"/>
<feature type="transmembrane region" description="Helical" evidence="2">
    <location>
        <begin position="71"/>
        <end position="88"/>
    </location>
</feature>
<keyword evidence="2" id="KW-0812">Transmembrane</keyword>
<keyword evidence="2" id="KW-1133">Transmembrane helix</keyword>
<keyword evidence="2" id="KW-0472">Membrane</keyword>
<evidence type="ECO:0000256" key="1">
    <source>
        <dbReference type="SAM" id="MobiDB-lite"/>
    </source>
</evidence>
<feature type="compositionally biased region" description="Basic and acidic residues" evidence="1">
    <location>
        <begin position="96"/>
        <end position="106"/>
    </location>
</feature>
<proteinExistence type="predicted"/>
<feature type="region of interest" description="Disordered" evidence="1">
    <location>
        <begin position="96"/>
        <end position="120"/>
    </location>
</feature>
<organism evidence="3 4">
    <name type="scientific">Peptidiphaga gingivicola</name>
    <dbReference type="NCBI Taxonomy" id="2741497"/>
    <lineage>
        <taxon>Bacteria</taxon>
        <taxon>Bacillati</taxon>
        <taxon>Actinomycetota</taxon>
        <taxon>Actinomycetes</taxon>
        <taxon>Actinomycetales</taxon>
        <taxon>Actinomycetaceae</taxon>
        <taxon>Peptidiphaga</taxon>
    </lineage>
</organism>
<dbReference type="RefSeq" id="WP_009199798.1">
    <property type="nucleotide sequence ID" value="NZ_LVZK01000003.1"/>
</dbReference>
<evidence type="ECO:0000313" key="4">
    <source>
        <dbReference type="Proteomes" id="UP000078368"/>
    </source>
</evidence>